<evidence type="ECO:0000256" key="1">
    <source>
        <dbReference type="ARBA" id="ARBA00011047"/>
    </source>
</evidence>
<evidence type="ECO:0000256" key="2">
    <source>
        <dbReference type="SAM" id="MobiDB-lite"/>
    </source>
</evidence>
<organism evidence="3 4">
    <name type="scientific">Euplotes crassus</name>
    <dbReference type="NCBI Taxonomy" id="5936"/>
    <lineage>
        <taxon>Eukaryota</taxon>
        <taxon>Sar</taxon>
        <taxon>Alveolata</taxon>
        <taxon>Ciliophora</taxon>
        <taxon>Intramacronucleata</taxon>
        <taxon>Spirotrichea</taxon>
        <taxon>Hypotrichia</taxon>
        <taxon>Euplotida</taxon>
        <taxon>Euplotidae</taxon>
        <taxon>Moneuplotes</taxon>
    </lineage>
</organism>
<comment type="similarity">
    <text evidence="1">Belongs to the CDC123 family.</text>
</comment>
<dbReference type="PANTHER" id="PTHR15323:SF6">
    <property type="entry name" value="CELL DIVISION CYCLE PROTEIN 123 HOMOLOG"/>
    <property type="match status" value="1"/>
</dbReference>
<dbReference type="EMBL" id="CAMPGE010015294">
    <property type="protein sequence ID" value="CAI2373925.1"/>
    <property type="molecule type" value="Genomic_DNA"/>
</dbReference>
<comment type="caution">
    <text evidence="3">The sequence shown here is derived from an EMBL/GenBank/DDBJ whole genome shotgun (WGS) entry which is preliminary data.</text>
</comment>
<accession>A0AAD2CXN8</accession>
<protein>
    <recommendedName>
        <fullName evidence="5">Cell division cycle protein 123</fullName>
    </recommendedName>
</protein>
<dbReference type="GO" id="GO:0005737">
    <property type="term" value="C:cytoplasm"/>
    <property type="evidence" value="ECO:0007669"/>
    <property type="project" value="TreeGrafter"/>
</dbReference>
<feature type="compositionally biased region" description="Acidic residues" evidence="2">
    <location>
        <begin position="48"/>
        <end position="61"/>
    </location>
</feature>
<dbReference type="AlphaFoldDB" id="A0AAD2CXN8"/>
<dbReference type="PANTHER" id="PTHR15323">
    <property type="entry name" value="D123 PROTEIN"/>
    <property type="match status" value="1"/>
</dbReference>
<name>A0AAD2CXN8_EUPCR</name>
<dbReference type="Proteomes" id="UP001295684">
    <property type="component" value="Unassembled WGS sequence"/>
</dbReference>
<evidence type="ECO:0000313" key="3">
    <source>
        <dbReference type="EMBL" id="CAI2373925.1"/>
    </source>
</evidence>
<dbReference type="InterPro" id="IPR009772">
    <property type="entry name" value="CDC123"/>
</dbReference>
<feature type="region of interest" description="Disordered" evidence="2">
    <location>
        <begin position="48"/>
        <end position="67"/>
    </location>
</feature>
<proteinExistence type="inferred from homology"/>
<reference evidence="3" key="1">
    <citation type="submission" date="2023-07" db="EMBL/GenBank/DDBJ databases">
        <authorList>
            <consortium name="AG Swart"/>
            <person name="Singh M."/>
            <person name="Singh A."/>
            <person name="Seah K."/>
            <person name="Emmerich C."/>
        </authorList>
    </citation>
    <scope>NUCLEOTIDE SEQUENCE</scope>
    <source>
        <strain evidence="3">DP1</strain>
    </source>
</reference>
<dbReference type="Pfam" id="PF07065">
    <property type="entry name" value="D123"/>
    <property type="match status" value="1"/>
</dbReference>
<sequence length="312" mass="36541">MVDNCQIQCWYPQFKKITFKVKIIELPSEFRNYLEEDGVFMPQNYYVEDDQDSNSDEESIESEDKTPKYDFSALEEEIKATVDEYDEKVFIKLNWSAPRDANWLVPNLHCESTQEIYSLLKSSVFISHDVSAAYQGCVDHEGNSAPEKLYLALKKYHHNVRTHRENEFRCFVKENTLICVTQRDTQVYYPSLETQLEQFKPLILDFFNDHLQGHFADPSFVFDIYIDIPPNNKVWLVDFNPWHSKTDPGLLDWSEVMAHPTSDPVEWRIITEETGVRANEMSQYKVPAEIVEAPNSDEVKQFFDDMRGATSE</sequence>
<evidence type="ECO:0000313" key="4">
    <source>
        <dbReference type="Proteomes" id="UP001295684"/>
    </source>
</evidence>
<keyword evidence="4" id="KW-1185">Reference proteome</keyword>
<gene>
    <name evidence="3" type="ORF">ECRASSUSDP1_LOCUS15274</name>
</gene>
<evidence type="ECO:0008006" key="5">
    <source>
        <dbReference type="Google" id="ProtNLM"/>
    </source>
</evidence>